<comment type="caution">
    <text evidence="2">The sequence shown here is derived from an EMBL/GenBank/DDBJ whole genome shotgun (WGS) entry which is preliminary data.</text>
</comment>
<evidence type="ECO:0000313" key="2">
    <source>
        <dbReference type="EMBL" id="RJG07919.1"/>
    </source>
</evidence>
<dbReference type="EMBL" id="QYUN01000002">
    <property type="protein sequence ID" value="RJG07919.1"/>
    <property type="molecule type" value="Genomic_DNA"/>
</dbReference>
<dbReference type="SUPFAM" id="SSF53335">
    <property type="entry name" value="S-adenosyl-L-methionine-dependent methyltransferases"/>
    <property type="match status" value="1"/>
</dbReference>
<dbReference type="NCBIfam" id="TIGR01444">
    <property type="entry name" value="fkbM_fam"/>
    <property type="match status" value="1"/>
</dbReference>
<reference evidence="2 3" key="1">
    <citation type="submission" date="2018-09" db="EMBL/GenBank/DDBJ databases">
        <authorList>
            <person name="Zhu H."/>
        </authorList>
    </citation>
    <scope>NUCLEOTIDE SEQUENCE [LARGE SCALE GENOMIC DNA]</scope>
    <source>
        <strain evidence="2 3">K2R10-39</strain>
    </source>
</reference>
<proteinExistence type="predicted"/>
<evidence type="ECO:0000313" key="3">
    <source>
        <dbReference type="Proteomes" id="UP000285190"/>
    </source>
</evidence>
<keyword evidence="3" id="KW-1185">Reference proteome</keyword>
<dbReference type="InterPro" id="IPR006342">
    <property type="entry name" value="FkbM_mtfrase"/>
</dbReference>
<dbReference type="Proteomes" id="UP000285190">
    <property type="component" value="Unassembled WGS sequence"/>
</dbReference>
<keyword evidence="2" id="KW-0489">Methyltransferase</keyword>
<dbReference type="Pfam" id="PF05050">
    <property type="entry name" value="Methyltransf_21"/>
    <property type="match status" value="1"/>
</dbReference>
<dbReference type="InterPro" id="IPR052514">
    <property type="entry name" value="SAM-dependent_MTase"/>
</dbReference>
<gene>
    <name evidence="2" type="ORF">D3870_08025</name>
</gene>
<dbReference type="Gene3D" id="3.40.50.150">
    <property type="entry name" value="Vaccinia Virus protein VP39"/>
    <property type="match status" value="1"/>
</dbReference>
<protein>
    <submittedName>
        <fullName evidence="2">FkbM family methyltransferase</fullName>
    </submittedName>
</protein>
<feature type="domain" description="Methyltransferase FkbM" evidence="1">
    <location>
        <begin position="116"/>
        <end position="278"/>
    </location>
</feature>
<dbReference type="AlphaFoldDB" id="A0A418X654"/>
<dbReference type="GO" id="GO:0032259">
    <property type="term" value="P:methylation"/>
    <property type="evidence" value="ECO:0007669"/>
    <property type="project" value="UniProtKB-KW"/>
</dbReference>
<dbReference type="OrthoDB" id="2529130at2"/>
<keyword evidence="2" id="KW-0808">Transferase</keyword>
<dbReference type="PANTHER" id="PTHR34203">
    <property type="entry name" value="METHYLTRANSFERASE, FKBM FAMILY PROTEIN"/>
    <property type="match status" value="1"/>
</dbReference>
<organism evidence="2 3">
    <name type="scientific">Noviherbaspirillum cavernae</name>
    <dbReference type="NCBI Taxonomy" id="2320862"/>
    <lineage>
        <taxon>Bacteria</taxon>
        <taxon>Pseudomonadati</taxon>
        <taxon>Pseudomonadota</taxon>
        <taxon>Betaproteobacteria</taxon>
        <taxon>Burkholderiales</taxon>
        <taxon>Oxalobacteraceae</taxon>
        <taxon>Noviherbaspirillum</taxon>
    </lineage>
</organism>
<dbReference type="RefSeq" id="WP_119738127.1">
    <property type="nucleotide sequence ID" value="NZ_QYUN01000002.1"/>
</dbReference>
<accession>A0A418X654</accession>
<dbReference type="GO" id="GO:0008168">
    <property type="term" value="F:methyltransferase activity"/>
    <property type="evidence" value="ECO:0007669"/>
    <property type="project" value="UniProtKB-KW"/>
</dbReference>
<dbReference type="PANTHER" id="PTHR34203:SF15">
    <property type="entry name" value="SLL1173 PROTEIN"/>
    <property type="match status" value="1"/>
</dbReference>
<name>A0A418X654_9BURK</name>
<dbReference type="InterPro" id="IPR029063">
    <property type="entry name" value="SAM-dependent_MTases_sf"/>
</dbReference>
<evidence type="ECO:0000259" key="1">
    <source>
        <dbReference type="Pfam" id="PF05050"/>
    </source>
</evidence>
<sequence length="354" mass="39388">MDQEKLLAALGMIAQKPEWRAEFIRQMQAFEKKIATRDIDIREDVTGPLIDALHDDDQMVRKVLADGTQLDFLYRSKIARDFVMSEPAQPDHAWEPQTSRLLVDLASRAKQVVIGGAYFGDQAILIARQAAKNHGTVHAFEPNNDQRRVLMHNAELNGLTNIVPRSEGLWDNSSTTLKLVGFDSFAHPEVAHAGSSDGFQTVTIQDYLKAAGVAQLDLIMLDIEGAELRALQGAQAYLERPAGEAPNIVFEVHRHYVDWSRGLENTDIVKLLTNVGYHVFAVRDFNSNYDLSSQPIELIPADAVYLEGPPHGFNMVAVKDGALFDSPRYRICKGVSPKLLRHKDPALHHPIGGL</sequence>